<proteinExistence type="predicted"/>
<feature type="coiled-coil region" evidence="1">
    <location>
        <begin position="180"/>
        <end position="259"/>
    </location>
</feature>
<protein>
    <submittedName>
        <fullName evidence="3">Uncharacterized protein</fullName>
    </submittedName>
</protein>
<feature type="transmembrane region" description="Helical" evidence="2">
    <location>
        <begin position="6"/>
        <end position="29"/>
    </location>
</feature>
<sequence>MLKTLIQYQMYIIIGILVFPIFAFIIYFIKNLIDRAKFVRTLHDMKQPLMERINNIEIIYEIKEEKEDMNNIINEIKNDINLLKKEIDVSQETLEIEKIHQIEREITIFYEHMKNPEKIEENKSLSGETRITQEIPKQIYENAIVQQQAYQAQIYQQENALHKEQVKVMNANITKFLMVYKEKDKTIDEKNQAIDEKNKAIYVLQQKLNEAEHRLKKIMAEHENDKRKDGIIEEKRREIISLQERLQEIEDKFRKLILLHKSITEKEQIKDNIIEEKNKFISNLEHKIYTIEKRIQNMTYINIDNKENVLNQKIIDIDEKIQAEKRKNRTSIILFILLLLACIWGFIFIYI</sequence>
<name>K1XI53_9BACT</name>
<comment type="caution">
    <text evidence="3">The sequence shown here is derived from an EMBL/GenBank/DDBJ whole genome shotgun (WGS) entry which is preliminary data.</text>
</comment>
<organism evidence="3">
    <name type="scientific">uncultured bacterium</name>
    <name type="common">gcode 4</name>
    <dbReference type="NCBI Taxonomy" id="1234023"/>
    <lineage>
        <taxon>Bacteria</taxon>
        <taxon>environmental samples</taxon>
    </lineage>
</organism>
<evidence type="ECO:0000256" key="2">
    <source>
        <dbReference type="SAM" id="Phobius"/>
    </source>
</evidence>
<dbReference type="AlphaFoldDB" id="K1XI53"/>
<keyword evidence="2" id="KW-0472">Membrane</keyword>
<keyword evidence="2" id="KW-0812">Transmembrane</keyword>
<dbReference type="EMBL" id="AMFJ01036152">
    <property type="protein sequence ID" value="EKD24921.1"/>
    <property type="molecule type" value="Genomic_DNA"/>
</dbReference>
<feature type="coiled-coil region" evidence="1">
    <location>
        <begin position="59"/>
        <end position="93"/>
    </location>
</feature>
<gene>
    <name evidence="3" type="ORF">ACD_80C00145G0055</name>
</gene>
<evidence type="ECO:0000313" key="3">
    <source>
        <dbReference type="EMBL" id="EKD24921.1"/>
    </source>
</evidence>
<feature type="transmembrane region" description="Helical" evidence="2">
    <location>
        <begin position="332"/>
        <end position="350"/>
    </location>
</feature>
<keyword evidence="2" id="KW-1133">Transmembrane helix</keyword>
<reference evidence="3" key="1">
    <citation type="journal article" date="2012" name="Science">
        <title>Fermentation, hydrogen, and sulfur metabolism in multiple uncultivated bacterial phyla.</title>
        <authorList>
            <person name="Wrighton K.C."/>
            <person name="Thomas B.C."/>
            <person name="Sharon I."/>
            <person name="Miller C.S."/>
            <person name="Castelle C.J."/>
            <person name="VerBerkmoes N.C."/>
            <person name="Wilkins M.J."/>
            <person name="Hettich R.L."/>
            <person name="Lipton M.S."/>
            <person name="Williams K.H."/>
            <person name="Long P.E."/>
            <person name="Banfield J.F."/>
        </authorList>
    </citation>
    <scope>NUCLEOTIDE SEQUENCE [LARGE SCALE GENOMIC DNA]</scope>
</reference>
<accession>K1XI53</accession>
<keyword evidence="1" id="KW-0175">Coiled coil</keyword>
<evidence type="ECO:0000256" key="1">
    <source>
        <dbReference type="SAM" id="Coils"/>
    </source>
</evidence>